<accession>A0ABT9ZQY3</accession>
<dbReference type="RefSeq" id="WP_370875915.1">
    <property type="nucleotide sequence ID" value="NZ_JAUSUG010000001.1"/>
</dbReference>
<feature type="transmembrane region" description="Helical" evidence="7">
    <location>
        <begin position="344"/>
        <end position="367"/>
    </location>
</feature>
<feature type="transmembrane region" description="Helical" evidence="7">
    <location>
        <begin position="210"/>
        <end position="232"/>
    </location>
</feature>
<dbReference type="EMBL" id="JAUSUG010000001">
    <property type="protein sequence ID" value="MDQ0252863.1"/>
    <property type="molecule type" value="Genomic_DNA"/>
</dbReference>
<evidence type="ECO:0000256" key="1">
    <source>
        <dbReference type="ARBA" id="ARBA00004651"/>
    </source>
</evidence>
<dbReference type="InterPro" id="IPR001991">
    <property type="entry name" value="Na-dicarboxylate_symporter"/>
</dbReference>
<dbReference type="Proteomes" id="UP001230005">
    <property type="component" value="Unassembled WGS sequence"/>
</dbReference>
<evidence type="ECO:0000313" key="9">
    <source>
        <dbReference type="Proteomes" id="UP001230005"/>
    </source>
</evidence>
<dbReference type="InterPro" id="IPR036458">
    <property type="entry name" value="Na:dicarbo_symporter_sf"/>
</dbReference>
<dbReference type="Gene3D" id="1.10.3860.10">
    <property type="entry name" value="Sodium:dicarboxylate symporter"/>
    <property type="match status" value="1"/>
</dbReference>
<evidence type="ECO:0000256" key="5">
    <source>
        <dbReference type="ARBA" id="ARBA00022989"/>
    </source>
</evidence>
<keyword evidence="3" id="KW-1003">Cell membrane</keyword>
<feature type="transmembrane region" description="Helical" evidence="7">
    <location>
        <begin position="74"/>
        <end position="96"/>
    </location>
</feature>
<dbReference type="SUPFAM" id="SSF118215">
    <property type="entry name" value="Proton glutamate symport protein"/>
    <property type="match status" value="1"/>
</dbReference>
<dbReference type="PANTHER" id="PTHR42865">
    <property type="entry name" value="PROTON/GLUTAMATE-ASPARTATE SYMPORTER"/>
    <property type="match status" value="1"/>
</dbReference>
<reference evidence="8 9" key="1">
    <citation type="submission" date="2023-07" db="EMBL/GenBank/DDBJ databases">
        <title>Genomic Encyclopedia of Type Strains, Phase IV (KMG-IV): sequencing the most valuable type-strain genomes for metagenomic binning, comparative biology and taxonomic classification.</title>
        <authorList>
            <person name="Goeker M."/>
        </authorList>
    </citation>
    <scope>NUCLEOTIDE SEQUENCE [LARGE SCALE GENOMIC DNA]</scope>
    <source>
        <strain evidence="8 9">DSM 9768</strain>
    </source>
</reference>
<feature type="transmembrane region" description="Helical" evidence="7">
    <location>
        <begin position="171"/>
        <end position="198"/>
    </location>
</feature>
<keyword evidence="9" id="KW-1185">Reference proteome</keyword>
<proteinExistence type="predicted"/>
<comment type="subcellular location">
    <subcellularLocation>
        <location evidence="1">Cell membrane</location>
        <topology evidence="1">Multi-pass membrane protein</topology>
    </subcellularLocation>
</comment>
<feature type="transmembrane region" description="Helical" evidence="7">
    <location>
        <begin position="39"/>
        <end position="62"/>
    </location>
</feature>
<keyword evidence="6 7" id="KW-0472">Membrane</keyword>
<dbReference type="PANTHER" id="PTHR42865:SF7">
    <property type="entry name" value="PROTON_GLUTAMATE-ASPARTATE SYMPORTER"/>
    <property type="match status" value="1"/>
</dbReference>
<evidence type="ECO:0000256" key="4">
    <source>
        <dbReference type="ARBA" id="ARBA00022692"/>
    </source>
</evidence>
<keyword evidence="4 7" id="KW-0812">Transmembrane</keyword>
<keyword evidence="2" id="KW-0813">Transport</keyword>
<evidence type="ECO:0000256" key="7">
    <source>
        <dbReference type="SAM" id="Phobius"/>
    </source>
</evidence>
<dbReference type="Pfam" id="PF00375">
    <property type="entry name" value="SDF"/>
    <property type="match status" value="1"/>
</dbReference>
<evidence type="ECO:0000313" key="8">
    <source>
        <dbReference type="EMBL" id="MDQ0252863.1"/>
    </source>
</evidence>
<evidence type="ECO:0000256" key="3">
    <source>
        <dbReference type="ARBA" id="ARBA00022475"/>
    </source>
</evidence>
<dbReference type="PRINTS" id="PR00173">
    <property type="entry name" value="EDTRNSPORT"/>
</dbReference>
<evidence type="ECO:0000256" key="6">
    <source>
        <dbReference type="ARBA" id="ARBA00023136"/>
    </source>
</evidence>
<organism evidence="8 9">
    <name type="scientific">Evansella vedderi</name>
    <dbReference type="NCBI Taxonomy" id="38282"/>
    <lineage>
        <taxon>Bacteria</taxon>
        <taxon>Bacillati</taxon>
        <taxon>Bacillota</taxon>
        <taxon>Bacilli</taxon>
        <taxon>Bacillales</taxon>
        <taxon>Bacillaceae</taxon>
        <taxon>Evansella</taxon>
    </lineage>
</organism>
<feature type="transmembrane region" description="Helical" evidence="7">
    <location>
        <begin position="141"/>
        <end position="159"/>
    </location>
</feature>
<evidence type="ECO:0000256" key="2">
    <source>
        <dbReference type="ARBA" id="ARBA00022448"/>
    </source>
</evidence>
<sequence>MKKLSLLNQILIAFALAIVLGLLFPNAISAVKPLGDLFLRLIQFIIGPLIVATLIAGVSSLGNPKKLAKLGSKSILYFLGTTFFAVTLGLLAGFIFSPGVGLNVAVPEAGSVEVRETDGVIATLLNIIPTNPFAALAEQNILQIIFFAVAVGIAITVVGEKAKPVQAFFDGFSTIMFTITGAIMKLAPIGVFGIMAPIVGDYGLAILMPLMKVILAVALACILHVAVIYSLAVKTLGKISPLQFFKGMAPAAAVAFSTSSSAATLPLTMKNATENVGVSKETSSFVLPLGATINMDGGAIYQGVAVIFIAQFFGHSLSFLDIGIVMLTATLASIGAAGVPGAGLIMLTMVLTSVGLPIEGVALVAAIDRILDMFRTATNVLGDATGSVVVERSENKEKAFVGKTA</sequence>
<protein>
    <submittedName>
        <fullName evidence="8">Na+/H+-dicarboxylate symporter</fullName>
    </submittedName>
</protein>
<gene>
    <name evidence="8" type="ORF">J2S74_000235</name>
</gene>
<comment type="caution">
    <text evidence="8">The sequence shown here is derived from an EMBL/GenBank/DDBJ whole genome shotgun (WGS) entry which is preliminary data.</text>
</comment>
<keyword evidence="5 7" id="KW-1133">Transmembrane helix</keyword>
<name>A0ABT9ZQY3_9BACI</name>